<feature type="site" description="Cleavage (non-hydrolytic); by autocatalysis" evidence="11">
    <location>
        <begin position="212"/>
        <end position="213"/>
    </location>
</feature>
<dbReference type="GO" id="GO:0005886">
    <property type="term" value="C:plasma membrane"/>
    <property type="evidence" value="ECO:0007669"/>
    <property type="project" value="UniProtKB-SubCell"/>
</dbReference>
<evidence type="ECO:0000256" key="7">
    <source>
        <dbReference type="ARBA" id="ARBA00023209"/>
    </source>
</evidence>
<dbReference type="RefSeq" id="WP_013137344.1">
    <property type="nucleotide sequence ID" value="NC_014168.1"/>
</dbReference>
<keyword evidence="4 11" id="KW-0443">Lipid metabolism</keyword>
<dbReference type="PANTHER" id="PTHR35809:SF1">
    <property type="entry name" value="ARCHAETIDYLSERINE DECARBOXYLASE PROENZYME-RELATED"/>
    <property type="match status" value="1"/>
</dbReference>
<evidence type="ECO:0000256" key="1">
    <source>
        <dbReference type="ARBA" id="ARBA00022475"/>
    </source>
</evidence>
<dbReference type="PANTHER" id="PTHR35809">
    <property type="entry name" value="ARCHAETIDYLSERINE DECARBOXYLASE PROENZYME-RELATED"/>
    <property type="match status" value="1"/>
</dbReference>
<dbReference type="AlphaFoldDB" id="D6ZBR1"/>
<feature type="modified residue" description="Pyruvic acid (Ser); by autocatalysis" evidence="11">
    <location>
        <position position="213"/>
    </location>
</feature>
<evidence type="ECO:0000256" key="6">
    <source>
        <dbReference type="ARBA" id="ARBA00023145"/>
    </source>
</evidence>
<reference evidence="12 13" key="1">
    <citation type="journal article" date="2010" name="Stand. Genomic Sci.">
        <title>Complete genome sequence of Segniliparus rotundus type strain (CDC 1076).</title>
        <authorList>
            <person name="Sikorski J."/>
            <person name="Lapidus A."/>
            <person name="Copeland A."/>
            <person name="Misra M."/>
            <person name="Glavina Del Rio T."/>
            <person name="Nolan M."/>
            <person name="Lucas S."/>
            <person name="Chen F."/>
            <person name="Tice H."/>
            <person name="Cheng J.F."/>
            <person name="Jando M."/>
            <person name="Schneider S."/>
            <person name="Bruce D."/>
            <person name="Goodwin L."/>
            <person name="Pitluck S."/>
            <person name="Liolios K."/>
            <person name="Mikhailova N."/>
            <person name="Pati A."/>
            <person name="Ivanova N."/>
            <person name="Mavromatis K."/>
            <person name="Chen A."/>
            <person name="Palaniappan K."/>
            <person name="Chertkov O."/>
            <person name="Land M."/>
            <person name="Hauser L."/>
            <person name="Chang Y.J."/>
            <person name="Jeffries C.D."/>
            <person name="Brettin T."/>
            <person name="Detter J.C."/>
            <person name="Han C."/>
            <person name="Rohde M."/>
            <person name="Goker M."/>
            <person name="Bristow J."/>
            <person name="Eisen J.A."/>
            <person name="Markowitz V."/>
            <person name="Hugenholtz P."/>
            <person name="Kyrpides N.C."/>
            <person name="Klenk H.P."/>
        </authorList>
    </citation>
    <scope>NUCLEOTIDE SEQUENCE [LARGE SCALE GENOMIC DNA]</scope>
    <source>
        <strain evidence="13">ATCC BAA-972 / CDC 1076 / CIP 108378 / DSM 44985 / JCM 13578</strain>
    </source>
</reference>
<dbReference type="UniPathway" id="UPA00558">
    <property type="reaction ID" value="UER00616"/>
</dbReference>
<dbReference type="STRING" id="640132.Srot_0401"/>
<comment type="catalytic activity">
    <reaction evidence="11">
        <text>a 1,2-diacyl-sn-glycero-3-phospho-L-serine + H(+) = a 1,2-diacyl-sn-glycero-3-phosphoethanolamine + CO2</text>
        <dbReference type="Rhea" id="RHEA:20828"/>
        <dbReference type="ChEBI" id="CHEBI:15378"/>
        <dbReference type="ChEBI" id="CHEBI:16526"/>
        <dbReference type="ChEBI" id="CHEBI:57262"/>
        <dbReference type="ChEBI" id="CHEBI:64612"/>
        <dbReference type="EC" id="4.1.1.65"/>
    </reaction>
</comment>
<dbReference type="GO" id="GO:0006646">
    <property type="term" value="P:phosphatidylethanolamine biosynthetic process"/>
    <property type="evidence" value="ECO:0007669"/>
    <property type="project" value="UniProtKB-UniRule"/>
</dbReference>
<comment type="cofactor">
    <cofactor evidence="11">
        <name>pyruvate</name>
        <dbReference type="ChEBI" id="CHEBI:15361"/>
    </cofactor>
    <text evidence="11">Binds 1 pyruvoyl group covalently per subunit.</text>
</comment>
<keyword evidence="1 11" id="KW-1003">Cell membrane</keyword>
<dbReference type="HOGENOM" id="CLU_072492_0_0_11"/>
<keyword evidence="13" id="KW-1185">Reference proteome</keyword>
<keyword evidence="7 11" id="KW-0594">Phospholipid biosynthesis</keyword>
<keyword evidence="2 11" id="KW-0444">Lipid biosynthesis</keyword>
<dbReference type="GO" id="GO:0004609">
    <property type="term" value="F:phosphatidylserine decarboxylase activity"/>
    <property type="evidence" value="ECO:0007669"/>
    <property type="project" value="UniProtKB-UniRule"/>
</dbReference>
<gene>
    <name evidence="11" type="primary">psd</name>
    <name evidence="12" type="ordered locus">Srot_0401</name>
</gene>
<dbReference type="OrthoDB" id="9790893at2"/>
<evidence type="ECO:0000256" key="9">
    <source>
        <dbReference type="ARBA" id="ARBA00023264"/>
    </source>
</evidence>
<comment type="function">
    <text evidence="11">Catalyzes the formation of phosphatidylethanolamine (PtdEtn) from phosphatidylserine (PtdSer).</text>
</comment>
<dbReference type="NCBIfam" id="NF003679">
    <property type="entry name" value="PRK05305.1-3"/>
    <property type="match status" value="1"/>
</dbReference>
<evidence type="ECO:0000256" key="11">
    <source>
        <dbReference type="HAMAP-Rule" id="MF_00664"/>
    </source>
</evidence>
<evidence type="ECO:0000256" key="4">
    <source>
        <dbReference type="ARBA" id="ARBA00023098"/>
    </source>
</evidence>
<evidence type="ECO:0000313" key="12">
    <source>
        <dbReference type="EMBL" id="ADG96888.1"/>
    </source>
</evidence>
<dbReference type="InterPro" id="IPR033175">
    <property type="entry name" value="PSD-A"/>
</dbReference>
<evidence type="ECO:0000256" key="2">
    <source>
        <dbReference type="ARBA" id="ARBA00022516"/>
    </source>
</evidence>
<feature type="chain" id="PRO_5023491650" description="Phosphatidylserine decarboxylase beta chain" evidence="11">
    <location>
        <begin position="1"/>
        <end position="212"/>
    </location>
</feature>
<keyword evidence="9 11" id="KW-1208">Phospholipid metabolism</keyword>
<evidence type="ECO:0000256" key="10">
    <source>
        <dbReference type="ARBA" id="ARBA00023317"/>
    </source>
</evidence>
<dbReference type="HAMAP" id="MF_00664">
    <property type="entry name" value="PS_decarb_PSD_A"/>
    <property type="match status" value="1"/>
</dbReference>
<comment type="PTM">
    <text evidence="11">Is synthesized initially as an inactive proenzyme. Formation of the active enzyme involves a self-maturation process in which the active site pyruvoyl group is generated from an internal serine residue via an autocatalytic post-translational modification. Two non-identical subunits are generated from the proenzyme in this reaction, and the pyruvate is formed at the N-terminus of the alpha chain, which is derived from the carboxyl end of the proenzyme. The post-translation cleavage follows an unusual pathway, termed non-hydrolytic serinolysis, in which the side chain hydroxyl group of the serine supplies its oxygen atom to form the C-terminus of the beta chain, while the remainder of the serine residue undergoes an oxidative deamination to produce ammonia and the pyruvoyl prosthetic group on the alpha chain.</text>
</comment>
<proteinExistence type="inferred from homology"/>
<evidence type="ECO:0000256" key="8">
    <source>
        <dbReference type="ARBA" id="ARBA00023239"/>
    </source>
</evidence>
<dbReference type="Proteomes" id="UP000002247">
    <property type="component" value="Chromosome"/>
</dbReference>
<comment type="subunit">
    <text evidence="11">Heterodimer of a large membrane-associated beta subunit and a small pyruvoyl-containing alpha subunit.</text>
</comment>
<name>D6ZBR1_SEGRD</name>
<protein>
    <recommendedName>
        <fullName evidence="11">Phosphatidylserine decarboxylase proenzyme</fullName>
        <ecNumber evidence="11">4.1.1.65</ecNumber>
    </recommendedName>
    <component>
        <recommendedName>
            <fullName evidence="11">Phosphatidylserine decarboxylase alpha chain</fullName>
        </recommendedName>
    </component>
    <component>
        <recommendedName>
            <fullName evidence="11">Phosphatidylserine decarboxylase beta chain</fullName>
        </recommendedName>
    </component>
</protein>
<evidence type="ECO:0000256" key="3">
    <source>
        <dbReference type="ARBA" id="ARBA00022793"/>
    </source>
</evidence>
<comment type="similarity">
    <text evidence="11">Belongs to the phosphatidylserine decarboxylase family. PSD-A subfamily.</text>
</comment>
<dbReference type="Pfam" id="PF02666">
    <property type="entry name" value="PS_Dcarbxylase"/>
    <property type="match status" value="1"/>
</dbReference>
<feature type="chain" id="PRO_5023491649" description="Phosphatidylserine decarboxylase alpha chain" evidence="11">
    <location>
        <begin position="213"/>
        <end position="244"/>
    </location>
</feature>
<keyword evidence="6 11" id="KW-0865">Zymogen</keyword>
<dbReference type="eggNOG" id="COG0688">
    <property type="taxonomic scope" value="Bacteria"/>
</dbReference>
<evidence type="ECO:0000256" key="5">
    <source>
        <dbReference type="ARBA" id="ARBA00023136"/>
    </source>
</evidence>
<evidence type="ECO:0000313" key="13">
    <source>
        <dbReference type="Proteomes" id="UP000002247"/>
    </source>
</evidence>
<keyword evidence="3 11" id="KW-0210">Decarboxylase</keyword>
<dbReference type="InterPro" id="IPR003817">
    <property type="entry name" value="PS_Dcarbxylase"/>
</dbReference>
<dbReference type="EMBL" id="CP001958">
    <property type="protein sequence ID" value="ADG96888.1"/>
    <property type="molecule type" value="Genomic_DNA"/>
</dbReference>
<dbReference type="EC" id="4.1.1.65" evidence="11"/>
<organism evidence="12 13">
    <name type="scientific">Segniliparus rotundus (strain ATCC BAA-972 / CDC 1076 / CIP 108378 / DSM 44985 / JCM 13578)</name>
    <dbReference type="NCBI Taxonomy" id="640132"/>
    <lineage>
        <taxon>Bacteria</taxon>
        <taxon>Bacillati</taxon>
        <taxon>Actinomycetota</taxon>
        <taxon>Actinomycetes</taxon>
        <taxon>Mycobacteriales</taxon>
        <taxon>Segniliparaceae</taxon>
        <taxon>Segniliparus</taxon>
    </lineage>
</organism>
<comment type="pathway">
    <text evidence="11">Phospholipid metabolism; phosphatidylethanolamine biosynthesis; phosphatidylethanolamine from CDP-diacylglycerol: step 2/2.</text>
</comment>
<dbReference type="KEGG" id="srt:Srot_0401"/>
<keyword evidence="10 11" id="KW-0670">Pyruvate</keyword>
<keyword evidence="5 11" id="KW-0472">Membrane</keyword>
<feature type="active site" description="Schiff-base intermediate with substrate; via pyruvic acid" evidence="11">
    <location>
        <position position="213"/>
    </location>
</feature>
<sequence>MALPPRRQGATGPSAELERFLDLIKATLPPPHPAGYPFIFAGLGAAALSAAAPGRAGAALRRGGLAAAAACAVFFRNPRRAAPDDPSLVVAPADGRVSLVDTAAPPGELGFGDEPRTRVSIFLSVFDVHVQHAPVAGQVLAATHRAGAFVSAERPEASERNERQSLVIEEALTRKPVVVVQIAGLLARRIVCDATAGSSLRRGEVYGLIRFGSRVDVYLPAGTKPLVKVGQRAVAGETALAALA</sequence>
<comment type="subcellular location">
    <subcellularLocation>
        <location evidence="11">Cell membrane</location>
        <topology evidence="11">Peripheral membrane protein</topology>
    </subcellularLocation>
</comment>
<keyword evidence="8 11" id="KW-0456">Lyase</keyword>
<accession>D6ZBR1</accession>